<organism evidence="2 3">
    <name type="scientific">Vitis vinifera</name>
    <name type="common">Grape</name>
    <dbReference type="NCBI Taxonomy" id="29760"/>
    <lineage>
        <taxon>Eukaryota</taxon>
        <taxon>Viridiplantae</taxon>
        <taxon>Streptophyta</taxon>
        <taxon>Embryophyta</taxon>
        <taxon>Tracheophyta</taxon>
        <taxon>Spermatophyta</taxon>
        <taxon>Magnoliopsida</taxon>
        <taxon>eudicotyledons</taxon>
        <taxon>Gunneridae</taxon>
        <taxon>Pentapetalae</taxon>
        <taxon>rosids</taxon>
        <taxon>Vitales</taxon>
        <taxon>Vitaceae</taxon>
        <taxon>Viteae</taxon>
        <taxon>Vitis</taxon>
    </lineage>
</organism>
<evidence type="ECO:0000256" key="1">
    <source>
        <dbReference type="SAM" id="MobiDB-lite"/>
    </source>
</evidence>
<gene>
    <name evidence="2" type="ORF">VitviT2T_029277</name>
</gene>
<protein>
    <submittedName>
        <fullName evidence="2">Uncharacterized protein</fullName>
    </submittedName>
</protein>
<reference evidence="2 3" key="1">
    <citation type="journal article" date="2023" name="Hortic Res">
        <title>The complete reference genome for grapevine (Vitis vinifera L.) genetics and breeding.</title>
        <authorList>
            <person name="Shi X."/>
            <person name="Cao S."/>
            <person name="Wang X."/>
            <person name="Huang S."/>
            <person name="Wang Y."/>
            <person name="Liu Z."/>
            <person name="Liu W."/>
            <person name="Leng X."/>
            <person name="Peng Y."/>
            <person name="Wang N."/>
            <person name="Wang Y."/>
            <person name="Ma Z."/>
            <person name="Xu X."/>
            <person name="Zhang F."/>
            <person name="Xue H."/>
            <person name="Zhong H."/>
            <person name="Wang Y."/>
            <person name="Zhang K."/>
            <person name="Velt A."/>
            <person name="Avia K."/>
            <person name="Holtgrawe D."/>
            <person name="Grimplet J."/>
            <person name="Matus J.T."/>
            <person name="Ware D."/>
            <person name="Wu X."/>
            <person name="Wang H."/>
            <person name="Liu C."/>
            <person name="Fang Y."/>
            <person name="Rustenholz C."/>
            <person name="Cheng Z."/>
            <person name="Xiao H."/>
            <person name="Zhou Y."/>
        </authorList>
    </citation>
    <scope>NUCLEOTIDE SEQUENCE [LARGE SCALE GENOMIC DNA]</scope>
    <source>
        <strain evidence="3">cv. Pinot noir / PN40024</strain>
        <tissue evidence="2">Leaf</tissue>
    </source>
</reference>
<dbReference type="Proteomes" id="UP001227230">
    <property type="component" value="Chromosome 18"/>
</dbReference>
<feature type="compositionally biased region" description="Basic and acidic residues" evidence="1">
    <location>
        <begin position="1"/>
        <end position="11"/>
    </location>
</feature>
<sequence length="102" mass="10284">MMEKAEVREASPEVLGVGPSCQLSIPPPRLRHPLRRVPTSASGSGANSCGLVSAPGSGASSRSLVSASEDASSVEPGRLGESLPRASPTMLLPPSSYSGRAG</sequence>
<keyword evidence="3" id="KW-1185">Reference proteome</keyword>
<evidence type="ECO:0000313" key="2">
    <source>
        <dbReference type="EMBL" id="WKA11815.1"/>
    </source>
</evidence>
<accession>A0ABY9DVV9</accession>
<evidence type="ECO:0000313" key="3">
    <source>
        <dbReference type="Proteomes" id="UP001227230"/>
    </source>
</evidence>
<name>A0ABY9DVV9_VITVI</name>
<proteinExistence type="predicted"/>
<feature type="compositionally biased region" description="Low complexity" evidence="1">
    <location>
        <begin position="57"/>
        <end position="73"/>
    </location>
</feature>
<feature type="region of interest" description="Disordered" evidence="1">
    <location>
        <begin position="1"/>
        <end position="102"/>
    </location>
</feature>
<dbReference type="EMBL" id="CP126665">
    <property type="protein sequence ID" value="WKA11815.1"/>
    <property type="molecule type" value="Genomic_DNA"/>
</dbReference>